<dbReference type="AlphaFoldDB" id="A0A1G8Z4F1"/>
<evidence type="ECO:0000313" key="3">
    <source>
        <dbReference type="Proteomes" id="UP000198694"/>
    </source>
</evidence>
<keyword evidence="3" id="KW-1185">Reference proteome</keyword>
<dbReference type="InterPro" id="IPR019668">
    <property type="entry name" value="Uncharacterised_YtzC"/>
</dbReference>
<dbReference type="Proteomes" id="UP000198694">
    <property type="component" value="Unassembled WGS sequence"/>
</dbReference>
<evidence type="ECO:0000313" key="2">
    <source>
        <dbReference type="EMBL" id="SDK09235.1"/>
    </source>
</evidence>
<protein>
    <submittedName>
        <fullName evidence="2">Uncharacterized protein</fullName>
    </submittedName>
</protein>
<reference evidence="2 3" key="1">
    <citation type="submission" date="2016-10" db="EMBL/GenBank/DDBJ databases">
        <authorList>
            <person name="de Groot N.N."/>
        </authorList>
    </citation>
    <scope>NUCLEOTIDE SEQUENCE [LARGE SCALE GENOMIC DNA]</scope>
    <source>
        <strain evidence="2 3">CGMCC 1.6502</strain>
    </source>
</reference>
<keyword evidence="1" id="KW-0175">Coiled coil</keyword>
<proteinExistence type="predicted"/>
<dbReference type="OrthoDB" id="2970872at2"/>
<name>A0A1G8Z4F1_9BACI</name>
<dbReference type="RefSeq" id="WP_093213430.1">
    <property type="nucleotide sequence ID" value="NZ_FNFL01000002.1"/>
</dbReference>
<evidence type="ECO:0000256" key="1">
    <source>
        <dbReference type="SAM" id="Coils"/>
    </source>
</evidence>
<sequence>MATRQSVENLIERTNSYIAEAEQQLNITNRNGYEVDAAYSQAQRMLSEIELEIEKMMVSANPQQRDQLHRLHLKASQCLNDMILDQNDLAD</sequence>
<dbReference type="EMBL" id="FNFL01000002">
    <property type="protein sequence ID" value="SDK09235.1"/>
    <property type="molecule type" value="Genomic_DNA"/>
</dbReference>
<gene>
    <name evidence="2" type="ORF">SAMN05216243_1961</name>
</gene>
<accession>A0A1G8Z4F1</accession>
<dbReference type="STRING" id="407036.SAMN05216243_1961"/>
<organism evidence="2 3">
    <name type="scientific">Sediminibacillus albus</name>
    <dbReference type="NCBI Taxonomy" id="407036"/>
    <lineage>
        <taxon>Bacteria</taxon>
        <taxon>Bacillati</taxon>
        <taxon>Bacillota</taxon>
        <taxon>Bacilli</taxon>
        <taxon>Bacillales</taxon>
        <taxon>Bacillaceae</taxon>
        <taxon>Sediminibacillus</taxon>
    </lineage>
</organism>
<dbReference type="Pfam" id="PF10732">
    <property type="entry name" value="DUF2524"/>
    <property type="match status" value="1"/>
</dbReference>
<feature type="coiled-coil region" evidence="1">
    <location>
        <begin position="4"/>
        <end position="31"/>
    </location>
</feature>